<evidence type="ECO:0000313" key="1">
    <source>
        <dbReference type="EMBL" id="MDQ1122157.1"/>
    </source>
</evidence>
<keyword evidence="2" id="KW-1185">Reference proteome</keyword>
<evidence type="ECO:0000313" key="2">
    <source>
        <dbReference type="Proteomes" id="UP001226691"/>
    </source>
</evidence>
<gene>
    <name evidence="1" type="ORF">QE412_000730</name>
</gene>
<accession>A0ABU0TR60</accession>
<proteinExistence type="predicted"/>
<organism evidence="1 2">
    <name type="scientific">Microbacterium trichothecenolyticum</name>
    <name type="common">Aureobacterium trichothecenolyticum</name>
    <dbReference type="NCBI Taxonomy" id="69370"/>
    <lineage>
        <taxon>Bacteria</taxon>
        <taxon>Bacillati</taxon>
        <taxon>Actinomycetota</taxon>
        <taxon>Actinomycetes</taxon>
        <taxon>Micrococcales</taxon>
        <taxon>Microbacteriaceae</taxon>
        <taxon>Microbacterium</taxon>
    </lineage>
</organism>
<reference evidence="1 2" key="1">
    <citation type="submission" date="2023-07" db="EMBL/GenBank/DDBJ databases">
        <title>Functional and genomic diversity of the sorghum phyllosphere microbiome.</title>
        <authorList>
            <person name="Shade A."/>
        </authorList>
    </citation>
    <scope>NUCLEOTIDE SEQUENCE [LARGE SCALE GENOMIC DNA]</scope>
    <source>
        <strain evidence="1 2">SORGH_AS_1207</strain>
    </source>
</reference>
<dbReference type="Gene3D" id="1.10.10.60">
    <property type="entry name" value="Homeodomain-like"/>
    <property type="match status" value="1"/>
</dbReference>
<name>A0ABU0TR60_MICTR</name>
<dbReference type="EMBL" id="JAUTBF010000001">
    <property type="protein sequence ID" value="MDQ1122157.1"/>
    <property type="molecule type" value="Genomic_DNA"/>
</dbReference>
<sequence>MHPRLASGEAQPGGSGVFPLVVPRPVKLRALESDGCHVESEQRRVLPMQSDPGYLIPGMSLLSEVGTVFGIDDTGARNCIRGCARQHWAVCENLEPDELARRAHAEDVGETYTPPCRGCAPSVCRDRSLVCDQCWGRANKLLSDAPELLTRLRTMTDGGQSRWNWDSVVTTRSTPGPQATGRDDVTDAIHALEEATRYFSAGLEQLQNDHVAMGWLGPLVLDDHPEDEDGVRERWSVRDAMRRWGLENRHRFVHPGAGALPNAPAGSYARYDDEEVLGPVREWFNPLLTLAQAAERVGLGERGVRKWVEKGFLTPSATSRGPKGVVTSYFHASAVDAVNTEMMGRRNRNTLDLDTDRARALFDTGATATAIAAELGVHREQVSLWAKGEGLTFAGRSKFDQARARELHDGGSTPAEIAATLGVAVGTVNAWRTRSGLTRDRAASTFDTARACELYDAGYSTRAMAAELGVTASTVSKWGQKEGLNFGKGRIARRAS</sequence>
<dbReference type="PROSITE" id="PS00141">
    <property type="entry name" value="ASP_PROTEASE"/>
    <property type="match status" value="1"/>
</dbReference>
<dbReference type="Proteomes" id="UP001226691">
    <property type="component" value="Unassembled WGS sequence"/>
</dbReference>
<protein>
    <submittedName>
        <fullName evidence="1">Transposase-like protein</fullName>
    </submittedName>
</protein>
<dbReference type="InterPro" id="IPR001969">
    <property type="entry name" value="Aspartic_peptidase_AS"/>
</dbReference>
<comment type="caution">
    <text evidence="1">The sequence shown here is derived from an EMBL/GenBank/DDBJ whole genome shotgun (WGS) entry which is preliminary data.</text>
</comment>